<proteinExistence type="predicted"/>
<dbReference type="PANTHER" id="PTHR10668:SF103">
    <property type="entry name" value="PYRIDINE NUCLEOTIDE-DISULFIDE OXIDOREDUCTASE DOMAIN-CONTAINING PROTEIN 2"/>
    <property type="match status" value="1"/>
</dbReference>
<sequence length="506" mass="54752">MTTDKKYDVIVVGAGHNGLVAANYLAKAGRKVLVLERRDRAGGQLSAEELGGVAFDPLHPGAQLRPDIVRDLDLARHGWVAGASAPYIALQPDGRSLVLSTKDVNLAATVESIRQFSENDAQRWPDFVAFMDRAAVFLDAAYRTPMPRLPHVGFEDGWPLAKLAWTLRRLGGKDMFRVIRMMSMSTVEFTEEWFESEPVRAAIAAVGIHGYTLGSMSAGTGYTLMHNWLHRGGLAHRQIAGGSSTVTKALVAALKANGGQLRTSAGVERIVIEKMRATGVRLDSGEELLATTVFSAADPKHTLLGLVGAPELPTEFVWHVQSIKMRGSLAKVHLRTDGSHGLPAGTLAIAPTLKDLERAYDAAKYGEIAQRPYLEVTTAGDIVSIHVQSAPHKLRGLDWHDARATVERIAIDMLAAQFPALKASIRETRTIAAPDLEREWGLTEGDLSHGQPILDQMFFMRPLPGWSNHATPIDALYLCGNGMHGGAGISGAPGRNAAQMLLKRKA</sequence>
<gene>
    <name evidence="5" type="ORF">GN331_05415</name>
</gene>
<organism evidence="5 6">
    <name type="scientific">Noviluteimonas gilva</name>
    <dbReference type="NCBI Taxonomy" id="2682097"/>
    <lineage>
        <taxon>Bacteria</taxon>
        <taxon>Pseudomonadati</taxon>
        <taxon>Pseudomonadota</taxon>
        <taxon>Gammaproteobacteria</taxon>
        <taxon>Lysobacterales</taxon>
        <taxon>Lysobacteraceae</taxon>
        <taxon>Noviluteimonas</taxon>
    </lineage>
</organism>
<dbReference type="Gene3D" id="3.50.50.60">
    <property type="entry name" value="FAD/NAD(P)-binding domain"/>
    <property type="match status" value="2"/>
</dbReference>
<evidence type="ECO:0000256" key="2">
    <source>
        <dbReference type="ARBA" id="ARBA00038825"/>
    </source>
</evidence>
<comment type="function">
    <text evidence="1">Probable oxidoreductase that may play a role as regulator of mitochondrial function.</text>
</comment>
<accession>A0A7C9LKN9</accession>
<reference evidence="5 6" key="1">
    <citation type="submission" date="2019-12" db="EMBL/GenBank/DDBJ databases">
        <authorList>
            <person name="Xu J."/>
        </authorList>
    </citation>
    <scope>NUCLEOTIDE SEQUENCE [LARGE SCALE GENOMIC DNA]</scope>
    <source>
        <strain evidence="5 6">HX-5-24</strain>
    </source>
</reference>
<evidence type="ECO:0000256" key="3">
    <source>
        <dbReference type="ARBA" id="ARBA00040298"/>
    </source>
</evidence>
<comment type="caution">
    <text evidence="5">The sequence shown here is derived from an EMBL/GenBank/DDBJ whole genome shotgun (WGS) entry which is preliminary data.</text>
</comment>
<name>A0A7C9LKN9_9GAMM</name>
<evidence type="ECO:0000256" key="1">
    <source>
        <dbReference type="ARBA" id="ARBA00037217"/>
    </source>
</evidence>
<protein>
    <recommendedName>
        <fullName evidence="3">Pyridine nucleotide-disulfide oxidoreductase domain-containing protein 2</fullName>
    </recommendedName>
</protein>
<dbReference type="EMBL" id="WOXT01000001">
    <property type="protein sequence ID" value="MUV13644.1"/>
    <property type="molecule type" value="Genomic_DNA"/>
</dbReference>
<evidence type="ECO:0000313" key="6">
    <source>
        <dbReference type="Proteomes" id="UP000479692"/>
    </source>
</evidence>
<keyword evidence="6" id="KW-1185">Reference proteome</keyword>
<dbReference type="GO" id="GO:0016491">
    <property type="term" value="F:oxidoreductase activity"/>
    <property type="evidence" value="ECO:0007669"/>
    <property type="project" value="InterPro"/>
</dbReference>
<dbReference type="SUPFAM" id="SSF51905">
    <property type="entry name" value="FAD/NAD(P)-binding domain"/>
    <property type="match status" value="1"/>
</dbReference>
<dbReference type="AlphaFoldDB" id="A0A7C9LKN9"/>
<evidence type="ECO:0000313" key="5">
    <source>
        <dbReference type="EMBL" id="MUV13644.1"/>
    </source>
</evidence>
<dbReference type="Proteomes" id="UP000479692">
    <property type="component" value="Unassembled WGS sequence"/>
</dbReference>
<dbReference type="RefSeq" id="WP_156640827.1">
    <property type="nucleotide sequence ID" value="NZ_WOXT01000001.1"/>
</dbReference>
<evidence type="ECO:0000259" key="4">
    <source>
        <dbReference type="Pfam" id="PF01593"/>
    </source>
</evidence>
<feature type="domain" description="Amine oxidase" evidence="4">
    <location>
        <begin position="18"/>
        <end position="341"/>
    </location>
</feature>
<comment type="subunit">
    <text evidence="2">Interacts with COX5B; this interaction may contribute to localize PYROXD2 to the inner face of the inner mitochondrial membrane.</text>
</comment>
<dbReference type="Pfam" id="PF01593">
    <property type="entry name" value="Amino_oxidase"/>
    <property type="match status" value="1"/>
</dbReference>
<dbReference type="InterPro" id="IPR036188">
    <property type="entry name" value="FAD/NAD-bd_sf"/>
</dbReference>
<dbReference type="PANTHER" id="PTHR10668">
    <property type="entry name" value="PHYTOENE DEHYDROGENASE"/>
    <property type="match status" value="1"/>
</dbReference>
<dbReference type="InterPro" id="IPR002937">
    <property type="entry name" value="Amino_oxidase"/>
</dbReference>